<dbReference type="PANTHER" id="PTHR43570">
    <property type="entry name" value="ALDEHYDE DEHYDROGENASE"/>
    <property type="match status" value="1"/>
</dbReference>
<evidence type="ECO:0000313" key="10">
    <source>
        <dbReference type="Proteomes" id="UP000559010"/>
    </source>
</evidence>
<dbReference type="InterPro" id="IPR016162">
    <property type="entry name" value="Ald_DH_N"/>
</dbReference>
<dbReference type="PIRSF" id="PIRSF036492">
    <property type="entry name" value="ALDH"/>
    <property type="match status" value="1"/>
</dbReference>
<dbReference type="PANTHER" id="PTHR43570:SF20">
    <property type="entry name" value="ALDEHYDE DEHYDROGENASE ALDX-RELATED"/>
    <property type="match status" value="1"/>
</dbReference>
<evidence type="ECO:0000256" key="6">
    <source>
        <dbReference type="PROSITE-ProRule" id="PRU10007"/>
    </source>
</evidence>
<keyword evidence="2 4" id="KW-0560">Oxidoreductase</keyword>
<dbReference type="Gene3D" id="3.40.309.10">
    <property type="entry name" value="Aldehyde Dehydrogenase, Chain A, domain 2"/>
    <property type="match status" value="1"/>
</dbReference>
<keyword evidence="3" id="KW-0520">NAD</keyword>
<accession>A0A848IV00</accession>
<evidence type="ECO:0000256" key="4">
    <source>
        <dbReference type="PIRNR" id="PIRNR036492"/>
    </source>
</evidence>
<dbReference type="InterPro" id="IPR016160">
    <property type="entry name" value="Ald_DH_CS_CYS"/>
</dbReference>
<evidence type="ECO:0000259" key="8">
    <source>
        <dbReference type="Pfam" id="PF00171"/>
    </source>
</evidence>
<evidence type="ECO:0000256" key="5">
    <source>
        <dbReference type="PIRSR" id="PIRSR036492-1"/>
    </source>
</evidence>
<feature type="active site" evidence="5">
    <location>
        <position position="255"/>
    </location>
</feature>
<sequence>MDTVITKGTGFEEQTKALFESQYPVSQQLRKSTVKQRIAKLKKLEKVILDSQNVIKEALFQDFQKPAEETQVSETWVVLAEIRHTCKNLKKWLKPQKVDTPLTLIGSWSSVLLEPKGRTLIIAPWNYPFNLSLGPLVSAVAAGNTALIKPSEFTPATNKVVTDILSKVFDKSEVAVVEGEIAETQYLLSLPFDHIFFTGSPAVGKIVMASAAKNLSGVTLELGGKSPTIINKDANLQDTAEKITFGKFLNAGQTCVAPDYLLVHKDIKDELVTKLISCINNKFNGKSEDSPYCNIINEKNGTRIKGLYEDAINNGAKVITGGKFENDNCTISPTLIEKVTFDMKIMEEEIFGPLLPIVEFEELAETVKIINSKPKPLALYYFGSKSKDQKYIIENCQSGTTAINDCTIQFANTELPFGGIGNSGVGNGHGYWGVRAFSHERPIMKQNTVFPSSSLLQPPYNSLKRMVSDLLVKYF</sequence>
<dbReference type="GO" id="GO:0004029">
    <property type="term" value="F:aldehyde dehydrogenase (NAD+) activity"/>
    <property type="evidence" value="ECO:0007669"/>
    <property type="project" value="TreeGrafter"/>
</dbReference>
<dbReference type="Proteomes" id="UP000559010">
    <property type="component" value="Unassembled WGS sequence"/>
</dbReference>
<evidence type="ECO:0000256" key="7">
    <source>
        <dbReference type="RuleBase" id="RU003345"/>
    </source>
</evidence>
<dbReference type="Pfam" id="PF00171">
    <property type="entry name" value="Aldedh"/>
    <property type="match status" value="1"/>
</dbReference>
<dbReference type="PROSITE" id="PS00070">
    <property type="entry name" value="ALDEHYDE_DEHYDR_CYS"/>
    <property type="match status" value="1"/>
</dbReference>
<dbReference type="EMBL" id="JABBNU010000001">
    <property type="protein sequence ID" value="NMM47115.1"/>
    <property type="molecule type" value="Genomic_DNA"/>
</dbReference>
<comment type="similarity">
    <text evidence="1 4 7">Belongs to the aldehyde dehydrogenase family.</text>
</comment>
<gene>
    <name evidence="9" type="ORF">HH304_01795</name>
</gene>
<feature type="active site" evidence="5 6">
    <location>
        <position position="221"/>
    </location>
</feature>
<evidence type="ECO:0000256" key="2">
    <source>
        <dbReference type="ARBA" id="ARBA00023002"/>
    </source>
</evidence>
<dbReference type="InterPro" id="IPR029510">
    <property type="entry name" value="Ald_DH_CS_GLU"/>
</dbReference>
<keyword evidence="10" id="KW-1185">Reference proteome</keyword>
<dbReference type="FunFam" id="3.40.309.10:FF:000003">
    <property type="entry name" value="Aldehyde dehydrogenase"/>
    <property type="match status" value="1"/>
</dbReference>
<dbReference type="PROSITE" id="PS00687">
    <property type="entry name" value="ALDEHYDE_DEHYDR_GLU"/>
    <property type="match status" value="1"/>
</dbReference>
<dbReference type="InterPro" id="IPR015590">
    <property type="entry name" value="Aldehyde_DH_dom"/>
</dbReference>
<dbReference type="GO" id="GO:0005737">
    <property type="term" value="C:cytoplasm"/>
    <property type="evidence" value="ECO:0007669"/>
    <property type="project" value="TreeGrafter"/>
</dbReference>
<dbReference type="FunFam" id="3.40.605.10:FF:000004">
    <property type="entry name" value="Aldehyde dehydrogenase"/>
    <property type="match status" value="1"/>
</dbReference>
<organism evidence="9 10">
    <name type="scientific">Marinigracilibium pacificum</name>
    <dbReference type="NCBI Taxonomy" id="2729599"/>
    <lineage>
        <taxon>Bacteria</taxon>
        <taxon>Pseudomonadati</taxon>
        <taxon>Bacteroidota</taxon>
        <taxon>Cytophagia</taxon>
        <taxon>Cytophagales</taxon>
        <taxon>Flammeovirgaceae</taxon>
        <taxon>Marinigracilibium</taxon>
    </lineage>
</organism>
<proteinExistence type="inferred from homology"/>
<feature type="domain" description="Aldehyde dehydrogenase" evidence="8">
    <location>
        <begin position="13"/>
        <end position="439"/>
    </location>
</feature>
<dbReference type="InterPro" id="IPR012394">
    <property type="entry name" value="Aldehyde_DH_NAD(P)"/>
</dbReference>
<evidence type="ECO:0000256" key="3">
    <source>
        <dbReference type="ARBA" id="ARBA00023027"/>
    </source>
</evidence>
<dbReference type="RefSeq" id="WP_169677728.1">
    <property type="nucleotide sequence ID" value="NZ_JABBNU010000001.1"/>
</dbReference>
<dbReference type="InterPro" id="IPR016163">
    <property type="entry name" value="Ald_DH_C"/>
</dbReference>
<reference evidence="9 10" key="1">
    <citation type="submission" date="2020-04" db="EMBL/GenBank/DDBJ databases">
        <title>Flammeovirgaceae bacterium KN852 isolated from deep sea.</title>
        <authorList>
            <person name="Zhang D.-C."/>
        </authorList>
    </citation>
    <scope>NUCLEOTIDE SEQUENCE [LARGE SCALE GENOMIC DNA]</scope>
    <source>
        <strain evidence="9 10">KN852</strain>
    </source>
</reference>
<dbReference type="InterPro" id="IPR016161">
    <property type="entry name" value="Ald_DH/histidinol_DH"/>
</dbReference>
<dbReference type="SUPFAM" id="SSF53720">
    <property type="entry name" value="ALDH-like"/>
    <property type="match status" value="1"/>
</dbReference>
<name>A0A848IV00_9BACT</name>
<dbReference type="Gene3D" id="3.40.605.10">
    <property type="entry name" value="Aldehyde Dehydrogenase, Chain A, domain 1"/>
    <property type="match status" value="1"/>
</dbReference>
<comment type="caution">
    <text evidence="9">The sequence shown here is derived from an EMBL/GenBank/DDBJ whole genome shotgun (WGS) entry which is preliminary data.</text>
</comment>
<evidence type="ECO:0000256" key="1">
    <source>
        <dbReference type="ARBA" id="ARBA00009986"/>
    </source>
</evidence>
<protein>
    <recommendedName>
        <fullName evidence="4">Aldehyde dehydrogenase</fullName>
    </recommendedName>
</protein>
<evidence type="ECO:0000313" key="9">
    <source>
        <dbReference type="EMBL" id="NMM47115.1"/>
    </source>
</evidence>
<dbReference type="GO" id="GO:0006081">
    <property type="term" value="P:aldehyde metabolic process"/>
    <property type="evidence" value="ECO:0007669"/>
    <property type="project" value="InterPro"/>
</dbReference>
<dbReference type="AlphaFoldDB" id="A0A848IV00"/>